<evidence type="ECO:0000256" key="3">
    <source>
        <dbReference type="ARBA" id="ARBA00022475"/>
    </source>
</evidence>
<reference evidence="16" key="2">
    <citation type="submission" date="2025-08" db="UniProtKB">
        <authorList>
            <consortium name="Ensembl"/>
        </authorList>
    </citation>
    <scope>IDENTIFICATION</scope>
</reference>
<gene>
    <name evidence="16" type="primary">NHERF4</name>
</gene>
<feature type="compositionally biased region" description="Basic and acidic residues" evidence="14">
    <location>
        <begin position="456"/>
        <end position="471"/>
    </location>
</feature>
<keyword evidence="7" id="KW-0472">Membrane</keyword>
<evidence type="ECO:0000256" key="4">
    <source>
        <dbReference type="ARBA" id="ARBA00022490"/>
    </source>
</evidence>
<proteinExistence type="predicted"/>
<comment type="function">
    <text evidence="8">Acts as a regulatory protein that associates with GUCY2C and negatively modulates its heat-stable enterotoxin-mediated activation. Stimulates SLC9A3 activity in the presence of elevated calcium ions.</text>
</comment>
<dbReference type="PANTHER" id="PTHR14191:SF20">
    <property type="entry name" value="NA(+)_H(+) EXCHANGE REGULATORY COFACTOR NHE-RF4"/>
    <property type="match status" value="1"/>
</dbReference>
<feature type="region of interest" description="Disordered" evidence="14">
    <location>
        <begin position="449"/>
        <end position="471"/>
    </location>
</feature>
<evidence type="ECO:0000256" key="9">
    <source>
        <dbReference type="ARBA" id="ARBA00068709"/>
    </source>
</evidence>
<accession>A0A452FNE3</accession>
<evidence type="ECO:0000256" key="5">
    <source>
        <dbReference type="ARBA" id="ARBA00022553"/>
    </source>
</evidence>
<dbReference type="GO" id="GO:0043296">
    <property type="term" value="C:apical junction complex"/>
    <property type="evidence" value="ECO:0007669"/>
    <property type="project" value="Ensembl"/>
</dbReference>
<dbReference type="GO" id="GO:0016324">
    <property type="term" value="C:apical plasma membrane"/>
    <property type="evidence" value="ECO:0007669"/>
    <property type="project" value="TreeGrafter"/>
</dbReference>
<dbReference type="FunFam" id="2.30.42.10:FF:000177">
    <property type="entry name" value="delphilin isoform X1"/>
    <property type="match status" value="1"/>
</dbReference>
<reference evidence="16 17" key="1">
    <citation type="submission" date="2016-04" db="EMBL/GenBank/DDBJ databases">
        <title>Polished mammalian reference genomes with single-molecule sequencing and chromosome conformation capture applied to the Capra hircus genome.</title>
        <authorList>
            <person name="Bickhart D.M."/>
            <person name="Koren S."/>
            <person name="Rosen B."/>
            <person name="Hastie A."/>
            <person name="Liachko I."/>
            <person name="Sullivan S.T."/>
            <person name="Burton J."/>
            <person name="Sayre B.L."/>
            <person name="Huson H.J."/>
            <person name="Lee J."/>
            <person name="Lam E."/>
            <person name="Kelley C.M."/>
            <person name="Hutchison J.L."/>
            <person name="Zhou Y."/>
            <person name="Sun J."/>
            <person name="Crisa A."/>
            <person name="Schwartz J.C."/>
            <person name="Hammond J.A."/>
            <person name="Schroeder S.G."/>
            <person name="Liu G.E."/>
            <person name="Dunham M."/>
            <person name="Shendure J."/>
            <person name="Sonstegard T.S."/>
            <person name="Phillippy A.M."/>
            <person name="Van Tassell C.P."/>
            <person name="Smith T.P."/>
        </authorList>
    </citation>
    <scope>NUCLEOTIDE SEQUENCE [LARGE SCALE GENOMIC DNA]</scope>
</reference>
<feature type="domain" description="PDZ" evidence="15">
    <location>
        <begin position="217"/>
        <end position="300"/>
    </location>
</feature>
<dbReference type="PROSITE" id="PS50106">
    <property type="entry name" value="PDZ"/>
    <property type="match status" value="3"/>
</dbReference>
<name>A0A452FNE3_CAPHI</name>
<evidence type="ECO:0000256" key="13">
    <source>
        <dbReference type="ARBA" id="ARBA00082305"/>
    </source>
</evidence>
<evidence type="ECO:0000256" key="6">
    <source>
        <dbReference type="ARBA" id="ARBA00022737"/>
    </source>
</evidence>
<feature type="domain" description="PDZ" evidence="15">
    <location>
        <begin position="136"/>
        <end position="189"/>
    </location>
</feature>
<dbReference type="Ensembl" id="ENSCHIT00000033660.1">
    <property type="protein sequence ID" value="ENSCHIP00000025797.1"/>
    <property type="gene ID" value="ENSCHIG00000022415.1"/>
</dbReference>
<keyword evidence="5" id="KW-0597">Phosphoprotein</keyword>
<dbReference type="InterPro" id="IPR036034">
    <property type="entry name" value="PDZ_sf"/>
</dbReference>
<evidence type="ECO:0000256" key="7">
    <source>
        <dbReference type="ARBA" id="ARBA00023136"/>
    </source>
</evidence>
<dbReference type="GO" id="GO:0005102">
    <property type="term" value="F:signaling receptor binding"/>
    <property type="evidence" value="ECO:0007669"/>
    <property type="project" value="TreeGrafter"/>
</dbReference>
<evidence type="ECO:0000256" key="1">
    <source>
        <dbReference type="ARBA" id="ARBA00004202"/>
    </source>
</evidence>
<dbReference type="EMBL" id="LWLT01000015">
    <property type="status" value="NOT_ANNOTATED_CDS"/>
    <property type="molecule type" value="Genomic_DNA"/>
</dbReference>
<dbReference type="AlphaFoldDB" id="A0A452FNE3"/>
<dbReference type="OMA" id="AWIPTGA"/>
<keyword evidence="17" id="KW-1185">Reference proteome</keyword>
<evidence type="ECO:0000256" key="10">
    <source>
        <dbReference type="ARBA" id="ARBA00079939"/>
    </source>
</evidence>
<evidence type="ECO:0000256" key="2">
    <source>
        <dbReference type="ARBA" id="ARBA00004496"/>
    </source>
</evidence>
<evidence type="ECO:0000256" key="14">
    <source>
        <dbReference type="SAM" id="MobiDB-lite"/>
    </source>
</evidence>
<protein>
    <recommendedName>
        <fullName evidence="9">Na(+)/H(+) exchange regulatory cofactor NHE-RF4</fullName>
    </recommendedName>
    <alternativeName>
        <fullName evidence="13">Natrium-phosphate cotransporter IIa C-terminal-associated protein 2</fullName>
    </alternativeName>
    <alternativeName>
        <fullName evidence="11">PDZ domain-containing protein 2</fullName>
    </alternativeName>
    <alternativeName>
        <fullName evidence="12">PDZ domain-containing protein 3</fullName>
    </alternativeName>
    <alternativeName>
        <fullName evidence="10">Sodium-hydrogen exchanger regulatory factor 4</fullName>
    </alternativeName>
</protein>
<evidence type="ECO:0000256" key="11">
    <source>
        <dbReference type="ARBA" id="ARBA00079965"/>
    </source>
</evidence>
<dbReference type="Pfam" id="PF00595">
    <property type="entry name" value="PDZ"/>
    <property type="match status" value="3"/>
</dbReference>
<dbReference type="Gene3D" id="2.30.42.10">
    <property type="match status" value="3"/>
</dbReference>
<dbReference type="PANTHER" id="PTHR14191">
    <property type="entry name" value="PDZ DOMAIN CONTAINING PROTEIN"/>
    <property type="match status" value="1"/>
</dbReference>
<evidence type="ECO:0000313" key="16">
    <source>
        <dbReference type="Ensembl" id="ENSCHIP00000025797.1"/>
    </source>
</evidence>
<dbReference type="FunFam" id="2.30.42.10:FF:000123">
    <property type="entry name" value="Na(+)/H(+) exchange regulatory cofactor NHE-RF4"/>
    <property type="match status" value="1"/>
</dbReference>
<keyword evidence="3" id="KW-1003">Cell membrane</keyword>
<organism evidence="16 17">
    <name type="scientific">Capra hircus</name>
    <name type="common">Goat</name>
    <dbReference type="NCBI Taxonomy" id="9925"/>
    <lineage>
        <taxon>Eukaryota</taxon>
        <taxon>Metazoa</taxon>
        <taxon>Chordata</taxon>
        <taxon>Craniata</taxon>
        <taxon>Vertebrata</taxon>
        <taxon>Euteleostomi</taxon>
        <taxon>Mammalia</taxon>
        <taxon>Eutheria</taxon>
        <taxon>Laurasiatheria</taxon>
        <taxon>Artiodactyla</taxon>
        <taxon>Ruminantia</taxon>
        <taxon>Pecora</taxon>
        <taxon>Bovidae</taxon>
        <taxon>Caprinae</taxon>
        <taxon>Capra</taxon>
    </lineage>
</organism>
<evidence type="ECO:0000256" key="8">
    <source>
        <dbReference type="ARBA" id="ARBA00055222"/>
    </source>
</evidence>
<dbReference type="GO" id="GO:0072659">
    <property type="term" value="P:protein localization to plasma membrane"/>
    <property type="evidence" value="ECO:0007669"/>
    <property type="project" value="TreeGrafter"/>
</dbReference>
<evidence type="ECO:0000256" key="12">
    <source>
        <dbReference type="ARBA" id="ARBA00079969"/>
    </source>
</evidence>
<dbReference type="GO" id="GO:0043495">
    <property type="term" value="F:protein-membrane adaptor activity"/>
    <property type="evidence" value="ECO:0007669"/>
    <property type="project" value="TreeGrafter"/>
</dbReference>
<feature type="domain" description="PDZ" evidence="15">
    <location>
        <begin position="347"/>
        <end position="428"/>
    </location>
</feature>
<evidence type="ECO:0000313" key="17">
    <source>
        <dbReference type="Proteomes" id="UP000291000"/>
    </source>
</evidence>
<reference evidence="16" key="3">
    <citation type="submission" date="2025-09" db="UniProtKB">
        <authorList>
            <consortium name="Ensembl"/>
        </authorList>
    </citation>
    <scope>IDENTIFICATION</scope>
</reference>
<sequence>MSAFSYLRDLPPCRKFEFNPKLGIDNPVLSLAEDYDPSGNLPQPLGATTSFPQSHQAVVGSDYLEEEGGWAFSFCPSHSAWAVFSPTTQHLTGQKHKVTWVMSPFLHLSSLERPRFYLLNKEEGRTFGHRGPFWLVLSTGGAAERAGVPPGARLLEVNGVSVEKLTHNQLSRKLWQSGKQVTLLVAGPEVEEQCRQLGMPLAAPLAEGWALPTKPRCLHLEKGPQGFGFVLREEKGLDGRLGQFLWEVDPGLPAEKAGMQAGDRLVAVAGESVEGLGHEETVSKIRAQGSRVSLIVVDPKADRFFSMVRLSPLLFLESTDAPDSPRVETNSPLVDTTVAPVPCSFRQCFLYPGPGGGYGFRLSRVASRPGLFISQVTLGGSAAQAGLQTGDVILEVNGYPMGGENDQERLQQLAEAKPPLCLKLAAKSQQGLEAWIPPGSREVRKRRWMNCEQPEEERTWSERRAEREATR</sequence>
<keyword evidence="4" id="KW-0963">Cytoplasm</keyword>
<dbReference type="Proteomes" id="UP000291000">
    <property type="component" value="Chromosome 15"/>
</dbReference>
<evidence type="ECO:0000259" key="15">
    <source>
        <dbReference type="PROSITE" id="PS50106"/>
    </source>
</evidence>
<dbReference type="GO" id="GO:0005903">
    <property type="term" value="C:brush border"/>
    <property type="evidence" value="ECO:0007669"/>
    <property type="project" value="Ensembl"/>
</dbReference>
<dbReference type="SMART" id="SM00228">
    <property type="entry name" value="PDZ"/>
    <property type="match status" value="3"/>
</dbReference>
<dbReference type="GeneTree" id="ENSGT00950000182849"/>
<dbReference type="GO" id="GO:0010754">
    <property type="term" value="P:negative regulation of cGMP-mediated signaling"/>
    <property type="evidence" value="ECO:0007669"/>
    <property type="project" value="Ensembl"/>
</dbReference>
<dbReference type="GO" id="GO:0030251">
    <property type="term" value="F:guanylate cyclase inhibitor activity"/>
    <property type="evidence" value="ECO:0007669"/>
    <property type="project" value="Ensembl"/>
</dbReference>
<dbReference type="GO" id="GO:0005737">
    <property type="term" value="C:cytoplasm"/>
    <property type="evidence" value="ECO:0007669"/>
    <property type="project" value="UniProtKB-SubCell"/>
</dbReference>
<dbReference type="InterPro" id="IPR001478">
    <property type="entry name" value="PDZ"/>
</dbReference>
<dbReference type="SUPFAM" id="SSF50156">
    <property type="entry name" value="PDZ domain-like"/>
    <property type="match status" value="3"/>
</dbReference>
<dbReference type="STRING" id="9925.ENSCHIP00000025797"/>
<comment type="subcellular location">
    <subcellularLocation>
        <location evidence="1">Cell membrane</location>
        <topology evidence="1">Peripheral membrane protein</topology>
    </subcellularLocation>
    <subcellularLocation>
        <location evidence="2">Cytoplasm</location>
    </subcellularLocation>
</comment>
<dbReference type="InterPro" id="IPR051067">
    <property type="entry name" value="NHER"/>
</dbReference>
<dbReference type="CDD" id="cd06768">
    <property type="entry name" value="PDZ_NHERF-like"/>
    <property type="match status" value="2"/>
</dbReference>
<dbReference type="Bgee" id="ENSCHIG00000022415">
    <property type="expression patterns" value="Expressed in adult mammalian kidney and 8 other cell types or tissues"/>
</dbReference>
<dbReference type="GO" id="GO:1990381">
    <property type="term" value="F:ubiquitin-specific protease binding"/>
    <property type="evidence" value="ECO:0007669"/>
    <property type="project" value="Ensembl"/>
</dbReference>
<keyword evidence="6" id="KW-0677">Repeat</keyword>